<evidence type="ECO:0000256" key="12">
    <source>
        <dbReference type="ARBA" id="ARBA00023121"/>
    </source>
</evidence>
<evidence type="ECO:0000256" key="6">
    <source>
        <dbReference type="ARBA" id="ARBA00022723"/>
    </source>
</evidence>
<dbReference type="GO" id="GO:0008395">
    <property type="term" value="F:steroid hydroxylase activity"/>
    <property type="evidence" value="ECO:0000318"/>
    <property type="project" value="GO_Central"/>
</dbReference>
<evidence type="ECO:0000256" key="2">
    <source>
        <dbReference type="ARBA" id="ARBA00004174"/>
    </source>
</evidence>
<keyword evidence="6 22" id="KW-0479">Metal-binding</keyword>
<evidence type="ECO:0000256" key="17">
    <source>
        <dbReference type="ARBA" id="ARBA00044217"/>
    </source>
</evidence>
<dbReference type="GO" id="GO:0008202">
    <property type="term" value="P:steroid metabolic process"/>
    <property type="evidence" value="ECO:0000318"/>
    <property type="project" value="GO_Central"/>
</dbReference>
<keyword evidence="11" id="KW-0503">Monooxygenase</keyword>
<accession>A0A9J7L1K5</accession>
<dbReference type="GO" id="GO:0006694">
    <property type="term" value="P:steroid biosynthetic process"/>
    <property type="evidence" value="ECO:0007669"/>
    <property type="project" value="UniProtKB-KW"/>
</dbReference>
<dbReference type="EC" id="1.14.14.16" evidence="15"/>
<proteinExistence type="inferred from homology"/>
<dbReference type="PANTHER" id="PTHR24300">
    <property type="entry name" value="CYTOCHROME P450 508A4-RELATED"/>
    <property type="match status" value="1"/>
</dbReference>
<evidence type="ECO:0000256" key="11">
    <source>
        <dbReference type="ARBA" id="ARBA00023033"/>
    </source>
</evidence>
<sequence>MIQPKTLTARITERVFMTPEPASLVLFLATFLLMVRYLTGRSIGKMPPCLPNAWPILGHLPSIGLRADLAFTKLGKKYGDIFQAQLGTWNVVVLNSYQALKEGYIDGGDAYNDRPHFYSYQLFSDGGKGTAFADDSPAFRKKRQFMVKVFHHFGSGKAYQQLDTNIAEEARKLVEVSKGLEGKPFDLQPYVTVTTLNIICSMVFGKLHDYHDEGFARVMKNLDNVTMNMINVGVLNVFPFLRHIPAINSSAREIVENKRKIMSFVNDIIEEHRATYDPDHTRDLVDAYLKTQSGEGRSEFLTDEELAHMAVELMVSGNDASSYALQWGILFMALHPEIQEKVQREIDDVIDPNTNVSISLRQHLPYTHATTLEILRYRPLAPINGRKTKRPVKLRNYELPADTIVLTNVWNILHDPETWSEPETFNPARFLDSEGQVFVPPQFKPFGAGRRICTGQQVAKQMLFTIFTTLMQHFTFKLPEGAPAPDTEGTVGMMLGPKPFQVCAIPRH</sequence>
<comment type="subcellular location">
    <subcellularLocation>
        <location evidence="3">Endoplasmic reticulum membrane</location>
    </subcellularLocation>
    <subcellularLocation>
        <location evidence="2">Microsome membrane</location>
        <topology evidence="2">Peripheral membrane protein</topology>
    </subcellularLocation>
</comment>
<evidence type="ECO:0000256" key="8">
    <source>
        <dbReference type="ARBA" id="ARBA00022848"/>
    </source>
</evidence>
<dbReference type="InterPro" id="IPR001128">
    <property type="entry name" value="Cyt_P450"/>
</dbReference>
<evidence type="ECO:0000256" key="20">
    <source>
        <dbReference type="ARBA" id="ARBA00044304"/>
    </source>
</evidence>
<keyword evidence="23" id="KW-0812">Transmembrane</keyword>
<evidence type="ECO:0000256" key="22">
    <source>
        <dbReference type="PIRSR" id="PIRSR602401-1"/>
    </source>
</evidence>
<evidence type="ECO:0000256" key="23">
    <source>
        <dbReference type="SAM" id="Phobius"/>
    </source>
</evidence>
<dbReference type="GO" id="GO:0016712">
    <property type="term" value="F:oxidoreductase activity, acting on paired donors, with incorporation or reduction of molecular oxygen, reduced flavin or flavoprotein as one donor, and incorporation of one atom of oxygen"/>
    <property type="evidence" value="ECO:0000318"/>
    <property type="project" value="GO_Central"/>
</dbReference>
<dbReference type="InterPro" id="IPR036396">
    <property type="entry name" value="Cyt_P450_sf"/>
</dbReference>
<evidence type="ECO:0000256" key="15">
    <source>
        <dbReference type="ARBA" id="ARBA00044040"/>
    </source>
</evidence>
<comment type="cofactor">
    <cofactor evidence="1 22">
        <name>heme</name>
        <dbReference type="ChEBI" id="CHEBI:30413"/>
    </cofactor>
</comment>
<gene>
    <name evidence="25" type="primary">LOC118414471</name>
</gene>
<keyword evidence="9" id="KW-0560">Oxidoreductase</keyword>
<dbReference type="InterPro" id="IPR002401">
    <property type="entry name" value="Cyt_P450_E_grp-I"/>
</dbReference>
<dbReference type="InterPro" id="IPR008069">
    <property type="entry name" value="Cyt_P450_E_grp-I_CYP2D-like"/>
</dbReference>
<evidence type="ECO:0000256" key="9">
    <source>
        <dbReference type="ARBA" id="ARBA00023002"/>
    </source>
</evidence>
<dbReference type="OrthoDB" id="3934656at2759"/>
<dbReference type="GO" id="GO:0020037">
    <property type="term" value="F:heme binding"/>
    <property type="evidence" value="ECO:0000318"/>
    <property type="project" value="GO_Central"/>
</dbReference>
<evidence type="ECO:0000256" key="3">
    <source>
        <dbReference type="ARBA" id="ARBA00004586"/>
    </source>
</evidence>
<dbReference type="InterPro" id="IPR050182">
    <property type="entry name" value="Cytochrome_P450_fam2"/>
</dbReference>
<keyword evidence="5 22" id="KW-0349">Heme</keyword>
<evidence type="ECO:0000256" key="13">
    <source>
        <dbReference type="ARBA" id="ARBA00023136"/>
    </source>
</evidence>
<dbReference type="RefSeq" id="XP_035674422.1">
    <property type="nucleotide sequence ID" value="XM_035818529.1"/>
</dbReference>
<name>A0A9J7L1K5_BRAFL</name>
<evidence type="ECO:0000313" key="24">
    <source>
        <dbReference type="Proteomes" id="UP000001554"/>
    </source>
</evidence>
<dbReference type="GO" id="GO:0006082">
    <property type="term" value="P:organic acid metabolic process"/>
    <property type="evidence" value="ECO:0000318"/>
    <property type="project" value="GO_Central"/>
</dbReference>
<evidence type="ECO:0000256" key="19">
    <source>
        <dbReference type="ARBA" id="ARBA00044282"/>
    </source>
</evidence>
<feature type="binding site" description="axial binding residue" evidence="22">
    <location>
        <position position="453"/>
    </location>
    <ligand>
        <name>heme</name>
        <dbReference type="ChEBI" id="CHEBI:30413"/>
    </ligand>
    <ligandPart>
        <name>Fe</name>
        <dbReference type="ChEBI" id="CHEBI:18248"/>
    </ligandPart>
</feature>
<evidence type="ECO:0000256" key="18">
    <source>
        <dbReference type="ARBA" id="ARBA00044265"/>
    </source>
</evidence>
<keyword evidence="10 22" id="KW-0408">Iron</keyword>
<keyword evidence="24" id="KW-1185">Reference proteome</keyword>
<dbReference type="SUPFAM" id="SSF48264">
    <property type="entry name" value="Cytochrome P450"/>
    <property type="match status" value="1"/>
</dbReference>
<dbReference type="OMA" id="WPNNVEE"/>
<keyword evidence="7" id="KW-0256">Endoplasmic reticulum</keyword>
<evidence type="ECO:0000256" key="7">
    <source>
        <dbReference type="ARBA" id="ARBA00022824"/>
    </source>
</evidence>
<dbReference type="Pfam" id="PF00067">
    <property type="entry name" value="p450"/>
    <property type="match status" value="1"/>
</dbReference>
<dbReference type="PRINTS" id="PR01686">
    <property type="entry name" value="EP450ICYP2D"/>
</dbReference>
<dbReference type="AlphaFoldDB" id="A0A9J7L1K5"/>
<dbReference type="FunFam" id="1.10.630.10:FF:000049">
    <property type="entry name" value="steroid 21-hydroxylase isoform X1"/>
    <property type="match status" value="1"/>
</dbReference>
<dbReference type="GO" id="GO:0006805">
    <property type="term" value="P:xenobiotic metabolic process"/>
    <property type="evidence" value="ECO:0000318"/>
    <property type="project" value="GO_Central"/>
</dbReference>
<keyword evidence="14" id="KW-0755">Steroidogenesis</keyword>
<evidence type="ECO:0000256" key="21">
    <source>
        <dbReference type="ARBA" id="ARBA00044342"/>
    </source>
</evidence>
<dbReference type="GO" id="GO:0005789">
    <property type="term" value="C:endoplasmic reticulum membrane"/>
    <property type="evidence" value="ECO:0007669"/>
    <property type="project" value="UniProtKB-SubCell"/>
</dbReference>
<evidence type="ECO:0000256" key="1">
    <source>
        <dbReference type="ARBA" id="ARBA00001971"/>
    </source>
</evidence>
<keyword evidence="13 23" id="KW-0472">Membrane</keyword>
<dbReference type="PRINTS" id="PR00385">
    <property type="entry name" value="P450"/>
</dbReference>
<dbReference type="GO" id="GO:0004509">
    <property type="term" value="F:steroid 21-monooxygenase activity"/>
    <property type="evidence" value="ECO:0007669"/>
    <property type="project" value="UniProtKB-EC"/>
</dbReference>
<dbReference type="GO" id="GO:0005737">
    <property type="term" value="C:cytoplasm"/>
    <property type="evidence" value="ECO:0000318"/>
    <property type="project" value="GO_Central"/>
</dbReference>
<dbReference type="Proteomes" id="UP000001554">
    <property type="component" value="Chromosome 4"/>
</dbReference>
<dbReference type="KEGG" id="bfo:118414471"/>
<dbReference type="Gene3D" id="1.10.630.10">
    <property type="entry name" value="Cytochrome P450"/>
    <property type="match status" value="1"/>
</dbReference>
<evidence type="ECO:0000256" key="14">
    <source>
        <dbReference type="ARBA" id="ARBA00023250"/>
    </source>
</evidence>
<evidence type="ECO:0000256" key="5">
    <source>
        <dbReference type="ARBA" id="ARBA00022617"/>
    </source>
</evidence>
<protein>
    <recommendedName>
        <fullName evidence="16">Steroid 21-hydroxylase</fullName>
        <ecNumber evidence="15">1.14.14.16</ecNumber>
    </recommendedName>
    <alternativeName>
        <fullName evidence="20">21-OHase</fullName>
    </alternativeName>
    <alternativeName>
        <fullName evidence="17">Cytochrome P-450c21</fullName>
    </alternativeName>
    <alternativeName>
        <fullName evidence="21">Cytochrome P450 21</fullName>
    </alternativeName>
    <alternativeName>
        <fullName evidence="19">Cytochrome P450 XXI</fullName>
    </alternativeName>
    <alternativeName>
        <fullName evidence="18">Cytochrome P450-C21</fullName>
    </alternativeName>
</protein>
<dbReference type="PANTHER" id="PTHR24300:SF404">
    <property type="entry name" value="CYTOCHROME P450 2D6-LIKE"/>
    <property type="match status" value="1"/>
</dbReference>
<keyword evidence="8" id="KW-0492">Microsome</keyword>
<evidence type="ECO:0000256" key="16">
    <source>
        <dbReference type="ARBA" id="ARBA00044116"/>
    </source>
</evidence>
<dbReference type="GO" id="GO:0008289">
    <property type="term" value="F:lipid binding"/>
    <property type="evidence" value="ECO:0007669"/>
    <property type="project" value="UniProtKB-KW"/>
</dbReference>
<evidence type="ECO:0000313" key="25">
    <source>
        <dbReference type="RefSeq" id="XP_035674422.1"/>
    </source>
</evidence>
<dbReference type="PRINTS" id="PR00463">
    <property type="entry name" value="EP450I"/>
</dbReference>
<dbReference type="GeneID" id="118414471"/>
<feature type="transmembrane region" description="Helical" evidence="23">
    <location>
        <begin position="21"/>
        <end position="39"/>
    </location>
</feature>
<reference evidence="25" key="2">
    <citation type="submission" date="2025-08" db="UniProtKB">
        <authorList>
            <consortium name="RefSeq"/>
        </authorList>
    </citation>
    <scope>IDENTIFICATION</scope>
    <source>
        <strain evidence="25">S238N-H82</strain>
        <tissue evidence="25">Testes</tissue>
    </source>
</reference>
<evidence type="ECO:0000256" key="10">
    <source>
        <dbReference type="ARBA" id="ARBA00023004"/>
    </source>
</evidence>
<dbReference type="GO" id="GO:0005506">
    <property type="term" value="F:iron ion binding"/>
    <property type="evidence" value="ECO:0007669"/>
    <property type="project" value="InterPro"/>
</dbReference>
<keyword evidence="23" id="KW-1133">Transmembrane helix</keyword>
<keyword evidence="12" id="KW-0446">Lipid-binding</keyword>
<reference evidence="24" key="1">
    <citation type="journal article" date="2020" name="Nat. Ecol. Evol.">
        <title>Deeply conserved synteny resolves early events in vertebrate evolution.</title>
        <authorList>
            <person name="Simakov O."/>
            <person name="Marletaz F."/>
            <person name="Yue J.X."/>
            <person name="O'Connell B."/>
            <person name="Jenkins J."/>
            <person name="Brandt A."/>
            <person name="Calef R."/>
            <person name="Tung C.H."/>
            <person name="Huang T.K."/>
            <person name="Schmutz J."/>
            <person name="Satoh N."/>
            <person name="Yu J.K."/>
            <person name="Putnam N.H."/>
            <person name="Green R.E."/>
            <person name="Rokhsar D.S."/>
        </authorList>
    </citation>
    <scope>NUCLEOTIDE SEQUENCE [LARGE SCALE GENOMIC DNA]</scope>
    <source>
        <strain evidence="24">S238N-H82</strain>
    </source>
</reference>
<comment type="similarity">
    <text evidence="4">Belongs to the cytochrome P450 family.</text>
</comment>
<organism evidence="24 25">
    <name type="scientific">Branchiostoma floridae</name>
    <name type="common">Florida lancelet</name>
    <name type="synonym">Amphioxus</name>
    <dbReference type="NCBI Taxonomy" id="7739"/>
    <lineage>
        <taxon>Eukaryota</taxon>
        <taxon>Metazoa</taxon>
        <taxon>Chordata</taxon>
        <taxon>Cephalochordata</taxon>
        <taxon>Leptocardii</taxon>
        <taxon>Amphioxiformes</taxon>
        <taxon>Branchiostomatidae</taxon>
        <taxon>Branchiostoma</taxon>
    </lineage>
</organism>
<evidence type="ECO:0000256" key="4">
    <source>
        <dbReference type="ARBA" id="ARBA00010617"/>
    </source>
</evidence>